<dbReference type="InterPro" id="IPR049636">
    <property type="entry name" value="HNF4-like_DBD"/>
</dbReference>
<dbReference type="PROSITE" id="PS51030">
    <property type="entry name" value="NUCLEAR_REC_DBD_2"/>
    <property type="match status" value="1"/>
</dbReference>
<dbReference type="GO" id="GO:0005634">
    <property type="term" value="C:nucleus"/>
    <property type="evidence" value="ECO:0007669"/>
    <property type="project" value="UniProtKB-SubCell"/>
</dbReference>
<comment type="subcellular location">
    <subcellularLocation>
        <location evidence="1">Nucleus</location>
    </subcellularLocation>
</comment>
<dbReference type="CDD" id="cd06960">
    <property type="entry name" value="NR_DBD_HNF4A"/>
    <property type="match status" value="1"/>
</dbReference>
<dbReference type="InterPro" id="IPR051152">
    <property type="entry name" value="C.elegans_Orphan_NR"/>
</dbReference>
<dbReference type="FunCoup" id="G0N132">
    <property type="interactions" value="420"/>
</dbReference>
<keyword evidence="4" id="KW-0863">Zinc-finger</keyword>
<proteinExistence type="inferred from homology"/>
<dbReference type="InterPro" id="IPR001628">
    <property type="entry name" value="Znf_hrmn_rcpt"/>
</dbReference>
<evidence type="ECO:0000256" key="9">
    <source>
        <dbReference type="ARBA" id="ARBA00023170"/>
    </source>
</evidence>
<dbReference type="SUPFAM" id="SSF48508">
    <property type="entry name" value="Nuclear receptor ligand-binding domain"/>
    <property type="match status" value="1"/>
</dbReference>
<evidence type="ECO:0000313" key="15">
    <source>
        <dbReference type="Proteomes" id="UP000008068"/>
    </source>
</evidence>
<dbReference type="Proteomes" id="UP000008068">
    <property type="component" value="Unassembled WGS sequence"/>
</dbReference>
<keyword evidence="7" id="KW-0238">DNA-binding</keyword>
<name>G0N132_CAEBE</name>
<evidence type="ECO:0000256" key="2">
    <source>
        <dbReference type="ARBA" id="ARBA00005993"/>
    </source>
</evidence>
<dbReference type="InterPro" id="IPR035500">
    <property type="entry name" value="NHR-like_dom_sf"/>
</dbReference>
<feature type="domain" description="NR LBD" evidence="13">
    <location>
        <begin position="146"/>
        <end position="419"/>
    </location>
</feature>
<evidence type="ECO:0000259" key="12">
    <source>
        <dbReference type="PROSITE" id="PS51030"/>
    </source>
</evidence>
<keyword evidence="9" id="KW-0675">Receptor</keyword>
<accession>G0N132</accession>
<evidence type="ECO:0000313" key="14">
    <source>
        <dbReference type="EMBL" id="EGT49911.1"/>
    </source>
</evidence>
<dbReference type="InterPro" id="IPR013088">
    <property type="entry name" value="Znf_NHR/GATA"/>
</dbReference>
<dbReference type="EMBL" id="GL379826">
    <property type="protein sequence ID" value="EGT49911.1"/>
    <property type="molecule type" value="Genomic_DNA"/>
</dbReference>
<dbReference type="HOGENOM" id="CLU_007368_7_0_1"/>
<dbReference type="InParanoid" id="G0N132"/>
<evidence type="ECO:0000256" key="10">
    <source>
        <dbReference type="ARBA" id="ARBA00023242"/>
    </source>
</evidence>
<dbReference type="STRING" id="135651.G0N132"/>
<dbReference type="Pfam" id="PF00104">
    <property type="entry name" value="Hormone_recep"/>
    <property type="match status" value="1"/>
</dbReference>
<evidence type="ECO:0000256" key="7">
    <source>
        <dbReference type="ARBA" id="ARBA00023125"/>
    </source>
</evidence>
<dbReference type="PANTHER" id="PTHR45680:SF11">
    <property type="entry name" value="NUCLEAR HORMONE RECEPTOR FAMILY"/>
    <property type="match status" value="1"/>
</dbReference>
<keyword evidence="10" id="KW-0539">Nucleus</keyword>
<dbReference type="GO" id="GO:0003700">
    <property type="term" value="F:DNA-binding transcription factor activity"/>
    <property type="evidence" value="ECO:0007669"/>
    <property type="project" value="InterPro"/>
</dbReference>
<dbReference type="PROSITE" id="PS51843">
    <property type="entry name" value="NR_LBD"/>
    <property type="match status" value="1"/>
</dbReference>
<dbReference type="InterPro" id="IPR000536">
    <property type="entry name" value="Nucl_hrmn_rcpt_lig-bd"/>
</dbReference>
<organism evidence="15">
    <name type="scientific">Caenorhabditis brenneri</name>
    <name type="common">Nematode worm</name>
    <dbReference type="NCBI Taxonomy" id="135651"/>
    <lineage>
        <taxon>Eukaryota</taxon>
        <taxon>Metazoa</taxon>
        <taxon>Ecdysozoa</taxon>
        <taxon>Nematoda</taxon>
        <taxon>Chromadorea</taxon>
        <taxon>Rhabditida</taxon>
        <taxon>Rhabditina</taxon>
        <taxon>Rhabditomorpha</taxon>
        <taxon>Rhabditoidea</taxon>
        <taxon>Rhabditidae</taxon>
        <taxon>Peloderinae</taxon>
        <taxon>Caenorhabditis</taxon>
    </lineage>
</organism>
<keyword evidence="8" id="KW-0804">Transcription</keyword>
<evidence type="ECO:0000256" key="1">
    <source>
        <dbReference type="ARBA" id="ARBA00004123"/>
    </source>
</evidence>
<dbReference type="GO" id="GO:0000978">
    <property type="term" value="F:RNA polymerase II cis-regulatory region sequence-specific DNA binding"/>
    <property type="evidence" value="ECO:0007669"/>
    <property type="project" value="InterPro"/>
</dbReference>
<feature type="domain" description="Nuclear receptor" evidence="12">
    <location>
        <begin position="29"/>
        <end position="106"/>
    </location>
</feature>
<dbReference type="eggNOG" id="KOG3575">
    <property type="taxonomic scope" value="Eukaryota"/>
</dbReference>
<protein>
    <submittedName>
        <fullName evidence="14">CBN-NHR-84 protein</fullName>
    </submittedName>
</protein>
<dbReference type="Pfam" id="PF00105">
    <property type="entry name" value="zf-C4"/>
    <property type="match status" value="1"/>
</dbReference>
<keyword evidence="15" id="KW-1185">Reference proteome</keyword>
<keyword evidence="6" id="KW-0805">Transcription regulation</keyword>
<sequence>MSLDVCSSSSSSSSPSSSTSDSPSPILAIATCRVCGMPSRGNHFGVLSCRACAAFFRRSFVQKKEYKCRQRNVGKCDVSGNDRYQCRACRLKKCKELGMTPENVQFDRNSESFDELTSDGSFSLALEPVQQSTLYQSLKNPKILIDVTPTINKLKTVLASSMPPLINGDYFRMNTLERMKFALWNYRSERKFGDLKFEKQIVVEIPNKKWESDLIRIANWLMHSEHFRMLPLEEKMAIFKKIWMRWRKFEKWLISVDTFGDKVYKENVIVCSNYNAANLNKVQIDYSNITDRSNEEMNQLFGKQLWRMQREVAKPLAEMAPSTIEMTYMLCQLVWNSLDVELDNYSVDVGEQFLNEISENLHEYYAQQNTQNYAWRLQRLMKIVNNVKEIEREREEMMKLAELFDVFKIKLSDKDLFIC</sequence>
<evidence type="ECO:0000256" key="3">
    <source>
        <dbReference type="ARBA" id="ARBA00022723"/>
    </source>
</evidence>
<evidence type="ECO:0000256" key="6">
    <source>
        <dbReference type="ARBA" id="ARBA00023015"/>
    </source>
</evidence>
<dbReference type="OrthoDB" id="10018779at2759"/>
<dbReference type="AlphaFoldDB" id="G0N132"/>
<comment type="similarity">
    <text evidence="2">Belongs to the nuclear hormone receptor family.</text>
</comment>
<dbReference type="Gene3D" id="3.30.50.10">
    <property type="entry name" value="Erythroid Transcription Factor GATA-1, subunit A"/>
    <property type="match status" value="1"/>
</dbReference>
<dbReference type="OMA" id="WNYRSER"/>
<feature type="compositionally biased region" description="Low complexity" evidence="11">
    <location>
        <begin position="7"/>
        <end position="23"/>
    </location>
</feature>
<reference evidence="15" key="1">
    <citation type="submission" date="2011-07" db="EMBL/GenBank/DDBJ databases">
        <authorList>
            <consortium name="Caenorhabditis brenneri Sequencing and Analysis Consortium"/>
            <person name="Wilson R.K."/>
        </authorList>
    </citation>
    <scope>NUCLEOTIDE SEQUENCE [LARGE SCALE GENOMIC DNA]</scope>
    <source>
        <strain evidence="15">PB2801</strain>
    </source>
</reference>
<evidence type="ECO:0000256" key="11">
    <source>
        <dbReference type="SAM" id="MobiDB-lite"/>
    </source>
</evidence>
<feature type="region of interest" description="Disordered" evidence="11">
    <location>
        <begin position="1"/>
        <end position="23"/>
    </location>
</feature>
<gene>
    <name evidence="14" type="primary">Cbn-nhr-84</name>
    <name evidence="14" type="ORF">CAEBREN_01168</name>
</gene>
<evidence type="ECO:0000256" key="5">
    <source>
        <dbReference type="ARBA" id="ARBA00022833"/>
    </source>
</evidence>
<dbReference type="Gene3D" id="1.10.565.10">
    <property type="entry name" value="Retinoid X Receptor"/>
    <property type="match status" value="1"/>
</dbReference>
<dbReference type="SUPFAM" id="SSF57716">
    <property type="entry name" value="Glucocorticoid receptor-like (DNA-binding domain)"/>
    <property type="match status" value="1"/>
</dbReference>
<dbReference type="PANTHER" id="PTHR45680">
    <property type="entry name" value="NUCLEAR HORMONE RECEPTOR FAMILY"/>
    <property type="match status" value="1"/>
</dbReference>
<dbReference type="GO" id="GO:0008270">
    <property type="term" value="F:zinc ion binding"/>
    <property type="evidence" value="ECO:0007669"/>
    <property type="project" value="UniProtKB-KW"/>
</dbReference>
<dbReference type="SMART" id="SM00399">
    <property type="entry name" value="ZnF_C4"/>
    <property type="match status" value="1"/>
</dbReference>
<keyword evidence="5" id="KW-0862">Zinc</keyword>
<evidence type="ECO:0000256" key="4">
    <source>
        <dbReference type="ARBA" id="ARBA00022771"/>
    </source>
</evidence>
<evidence type="ECO:0000256" key="8">
    <source>
        <dbReference type="ARBA" id="ARBA00023163"/>
    </source>
</evidence>
<dbReference type="PRINTS" id="PR00047">
    <property type="entry name" value="STROIDFINGER"/>
</dbReference>
<evidence type="ECO:0000259" key="13">
    <source>
        <dbReference type="PROSITE" id="PS51843"/>
    </source>
</evidence>
<keyword evidence="3" id="KW-0479">Metal-binding</keyword>
<dbReference type="SMART" id="SM00430">
    <property type="entry name" value="HOLI"/>
    <property type="match status" value="1"/>
</dbReference>